<evidence type="ECO:0000313" key="2">
    <source>
        <dbReference type="EMBL" id="MBA5728384.1"/>
    </source>
</evidence>
<evidence type="ECO:0000259" key="1">
    <source>
        <dbReference type="Pfam" id="PF01575"/>
    </source>
</evidence>
<proteinExistence type="predicted"/>
<dbReference type="CDD" id="cd03454">
    <property type="entry name" value="YdeM"/>
    <property type="match status" value="1"/>
</dbReference>
<sequence length="149" mass="16408">MTKKALYLEDLNIGDTFKSEEFTLSKNDIITFAKQYDPQDFHIDEDLAKDTFFNTLSASGWHTAAATMRVLVDSIPLASGMIGAGVELSWPNPVHPGDTLSTTSVIKDITYSQSKPDQGIVVLESTVTNQNNEVCMINTSKLVTFRSKS</sequence>
<dbReference type="Proteomes" id="UP000571018">
    <property type="component" value="Unassembled WGS sequence"/>
</dbReference>
<gene>
    <name evidence="2" type="ORF">HW423_01095</name>
</gene>
<dbReference type="EMBL" id="JACAOA010000002">
    <property type="protein sequence ID" value="MBA5728384.1"/>
    <property type="molecule type" value="Genomic_DNA"/>
</dbReference>
<comment type="caution">
    <text evidence="2">The sequence shown here is derived from an EMBL/GenBank/DDBJ whole genome shotgun (WGS) entry which is preliminary data.</text>
</comment>
<dbReference type="Pfam" id="PF01575">
    <property type="entry name" value="MaoC_dehydratas"/>
    <property type="match status" value="1"/>
</dbReference>
<evidence type="ECO:0000313" key="3">
    <source>
        <dbReference type="Proteomes" id="UP000571018"/>
    </source>
</evidence>
<reference evidence="2 3" key="1">
    <citation type="submission" date="2020-06" db="EMBL/GenBank/DDBJ databases">
        <title>Reclassification of Facklamia ignava, Facklamia soureckii and Facklami tabacinasalis as Falseniella iganva gen. nov., comb. nov., Hutsoniella ignava gen. nov., comb. nov., and Ruoffia tabacinasalis gen. nov., comb. nov and description of Ruoffia haltotolerans sp. nov., isolated from hypersaline Inland Sea of Qatar.</title>
        <authorList>
            <person name="Fotedar R."/>
            <person name="Sankaranarayanan K."/>
            <person name="Lawson P."/>
            <person name="Caldwell M."/>
            <person name="Zeyara A."/>
            <person name="Al Malki A."/>
            <person name="Ali M."/>
        </authorList>
    </citation>
    <scope>NUCLEOTIDE SEQUENCE [LARGE SCALE GENOMIC DNA]</scope>
    <source>
        <strain evidence="2 3">INB8</strain>
    </source>
</reference>
<dbReference type="InterPro" id="IPR052342">
    <property type="entry name" value="MCH/BMMD"/>
</dbReference>
<dbReference type="Gene3D" id="3.10.129.10">
    <property type="entry name" value="Hotdog Thioesterase"/>
    <property type="match status" value="1"/>
</dbReference>
<keyword evidence="3" id="KW-1185">Reference proteome</keyword>
<dbReference type="RefSeq" id="WP_218930111.1">
    <property type="nucleotide sequence ID" value="NZ_JACAOA010000002.1"/>
</dbReference>
<organism evidence="2 3">
    <name type="scientific">Ruoffia halotolerans</name>
    <dbReference type="NCBI Taxonomy" id="2748684"/>
    <lineage>
        <taxon>Bacteria</taxon>
        <taxon>Bacillati</taxon>
        <taxon>Bacillota</taxon>
        <taxon>Bacilli</taxon>
        <taxon>Lactobacillales</taxon>
        <taxon>Aerococcaceae</taxon>
        <taxon>Ruoffia</taxon>
    </lineage>
</organism>
<dbReference type="InterPro" id="IPR002539">
    <property type="entry name" value="MaoC-like_dom"/>
</dbReference>
<accession>A0A839A3J4</accession>
<dbReference type="PANTHER" id="PTHR43664">
    <property type="entry name" value="MONOAMINE OXIDASE-RELATED"/>
    <property type="match status" value="1"/>
</dbReference>
<feature type="domain" description="MaoC-like" evidence="1">
    <location>
        <begin position="13"/>
        <end position="116"/>
    </location>
</feature>
<name>A0A839A3J4_9LACT</name>
<dbReference type="PANTHER" id="PTHR43664:SF1">
    <property type="entry name" value="BETA-METHYLMALYL-COA DEHYDRATASE"/>
    <property type="match status" value="1"/>
</dbReference>
<protein>
    <submittedName>
        <fullName evidence="2">MaoC family dehydratase</fullName>
    </submittedName>
</protein>
<dbReference type="AlphaFoldDB" id="A0A839A3J4"/>
<dbReference type="SUPFAM" id="SSF54637">
    <property type="entry name" value="Thioesterase/thiol ester dehydrase-isomerase"/>
    <property type="match status" value="1"/>
</dbReference>
<dbReference type="InterPro" id="IPR029069">
    <property type="entry name" value="HotDog_dom_sf"/>
</dbReference>